<dbReference type="RefSeq" id="WP_162667375.1">
    <property type="nucleotide sequence ID" value="NZ_LR593886.1"/>
</dbReference>
<keyword evidence="2" id="KW-1185">Reference proteome</keyword>
<evidence type="ECO:0000313" key="1">
    <source>
        <dbReference type="EMBL" id="VTR92526.1"/>
    </source>
</evidence>
<dbReference type="KEGG" id="gms:SOIL9_51880"/>
<dbReference type="EMBL" id="LR593886">
    <property type="protein sequence ID" value="VTR92526.1"/>
    <property type="molecule type" value="Genomic_DNA"/>
</dbReference>
<dbReference type="AlphaFoldDB" id="A0A6P2CVV1"/>
<accession>A0A6P2CVV1</accession>
<evidence type="ECO:0000313" key="2">
    <source>
        <dbReference type="Proteomes" id="UP000464178"/>
    </source>
</evidence>
<reference evidence="1 2" key="1">
    <citation type="submission" date="2019-05" db="EMBL/GenBank/DDBJ databases">
        <authorList>
            <consortium name="Science for Life Laboratories"/>
        </authorList>
    </citation>
    <scope>NUCLEOTIDE SEQUENCE [LARGE SCALE GENOMIC DNA]</scope>
    <source>
        <strain evidence="1">Soil9</strain>
    </source>
</reference>
<organism evidence="1 2">
    <name type="scientific">Gemmata massiliana</name>
    <dbReference type="NCBI Taxonomy" id="1210884"/>
    <lineage>
        <taxon>Bacteria</taxon>
        <taxon>Pseudomonadati</taxon>
        <taxon>Planctomycetota</taxon>
        <taxon>Planctomycetia</taxon>
        <taxon>Gemmatales</taxon>
        <taxon>Gemmataceae</taxon>
        <taxon>Gemmata</taxon>
    </lineage>
</organism>
<sequence length="55" mass="6146">MTNQRGLTEGVRFQFHDSLGTPRECVEFVAWAGVLNVYHASDFYGDGPAQRNSRG</sequence>
<protein>
    <submittedName>
        <fullName evidence="1">Uncharacterized protein</fullName>
    </submittedName>
</protein>
<name>A0A6P2CVV1_9BACT</name>
<gene>
    <name evidence="1" type="ORF">SOIL9_51880</name>
</gene>
<dbReference type="Proteomes" id="UP000464178">
    <property type="component" value="Chromosome"/>
</dbReference>
<proteinExistence type="predicted"/>